<reference evidence="2" key="1">
    <citation type="journal article" date="2015" name="Nature">
        <title>Complex archaea that bridge the gap between prokaryotes and eukaryotes.</title>
        <authorList>
            <person name="Spang A."/>
            <person name="Saw J.H."/>
            <person name="Jorgensen S.L."/>
            <person name="Zaremba-Niedzwiedzka K."/>
            <person name="Martijn J."/>
            <person name="Lind A.E."/>
            <person name="van Eijk R."/>
            <person name="Schleper C."/>
            <person name="Guy L."/>
            <person name="Ettema T.J."/>
        </authorList>
    </citation>
    <scope>NUCLEOTIDE SEQUENCE</scope>
</reference>
<evidence type="ECO:0000313" key="2">
    <source>
        <dbReference type="EMBL" id="KKN06319.1"/>
    </source>
</evidence>
<gene>
    <name evidence="2" type="ORF">LCGC14_1078460</name>
</gene>
<dbReference type="EMBL" id="LAZR01004704">
    <property type="protein sequence ID" value="KKN06319.1"/>
    <property type="molecule type" value="Genomic_DNA"/>
</dbReference>
<proteinExistence type="predicted"/>
<accession>A0A0F9MKV0</accession>
<comment type="caution">
    <text evidence="2">The sequence shown here is derived from an EMBL/GenBank/DDBJ whole genome shotgun (WGS) entry which is preliminary data.</text>
</comment>
<name>A0A0F9MKV0_9ZZZZ</name>
<evidence type="ECO:0000256" key="1">
    <source>
        <dbReference type="SAM" id="MobiDB-lite"/>
    </source>
</evidence>
<sequence length="151" mass="17764">MVSVLTFRVFPDEPVFGLTEGPEHGRWVQNLWVIRADRKAKYVTDFGPVSEWPDATPLIYISEGEDTVAELQYLAERDRHDDKWAKRRKEMQAESTLIPDIIRQEERKIAERQNRSVFGPHQSTQRIDYPREAVKERQKEGRNGRTNSRRA</sequence>
<protein>
    <submittedName>
        <fullName evidence="2">Uncharacterized protein</fullName>
    </submittedName>
</protein>
<feature type="region of interest" description="Disordered" evidence="1">
    <location>
        <begin position="109"/>
        <end position="151"/>
    </location>
</feature>
<organism evidence="2">
    <name type="scientific">marine sediment metagenome</name>
    <dbReference type="NCBI Taxonomy" id="412755"/>
    <lineage>
        <taxon>unclassified sequences</taxon>
        <taxon>metagenomes</taxon>
        <taxon>ecological metagenomes</taxon>
    </lineage>
</organism>
<dbReference type="AlphaFoldDB" id="A0A0F9MKV0"/>
<feature type="compositionally biased region" description="Basic and acidic residues" evidence="1">
    <location>
        <begin position="128"/>
        <end position="143"/>
    </location>
</feature>